<protein>
    <submittedName>
        <fullName evidence="1">Uncharacterized protein</fullName>
    </submittedName>
</protein>
<name>A0A0F9GZ99_9ZZZZ</name>
<sequence>MSKLKRATMTEREKSASDFREMRKRSVYLSGNQHLMGLNEPIRHKKHWYSLLVSYSCSDCGVRLDGKELRSYQAYVPDYWYLKCPKCDYEYSIERRSYETCFLG</sequence>
<dbReference type="EMBL" id="LAZR01016525">
    <property type="protein sequence ID" value="KKM04125.1"/>
    <property type="molecule type" value="Genomic_DNA"/>
</dbReference>
<evidence type="ECO:0000313" key="1">
    <source>
        <dbReference type="EMBL" id="KKM04125.1"/>
    </source>
</evidence>
<comment type="caution">
    <text evidence="1">The sequence shown here is derived from an EMBL/GenBank/DDBJ whole genome shotgun (WGS) entry which is preliminary data.</text>
</comment>
<accession>A0A0F9GZ99</accession>
<reference evidence="1" key="1">
    <citation type="journal article" date="2015" name="Nature">
        <title>Complex archaea that bridge the gap between prokaryotes and eukaryotes.</title>
        <authorList>
            <person name="Spang A."/>
            <person name="Saw J.H."/>
            <person name="Jorgensen S.L."/>
            <person name="Zaremba-Niedzwiedzka K."/>
            <person name="Martijn J."/>
            <person name="Lind A.E."/>
            <person name="van Eijk R."/>
            <person name="Schleper C."/>
            <person name="Guy L."/>
            <person name="Ettema T.J."/>
        </authorList>
    </citation>
    <scope>NUCLEOTIDE SEQUENCE</scope>
</reference>
<organism evidence="1">
    <name type="scientific">marine sediment metagenome</name>
    <dbReference type="NCBI Taxonomy" id="412755"/>
    <lineage>
        <taxon>unclassified sequences</taxon>
        <taxon>metagenomes</taxon>
        <taxon>ecological metagenomes</taxon>
    </lineage>
</organism>
<proteinExistence type="predicted"/>
<gene>
    <name evidence="1" type="ORF">LCGC14_1767400</name>
</gene>
<dbReference type="AlphaFoldDB" id="A0A0F9GZ99"/>